<dbReference type="AlphaFoldDB" id="A0A327W902"/>
<gene>
    <name evidence="2" type="ORF">CLV59_102580</name>
</gene>
<feature type="transmembrane region" description="Helical" evidence="1">
    <location>
        <begin position="32"/>
        <end position="55"/>
    </location>
</feature>
<evidence type="ECO:0000256" key="1">
    <source>
        <dbReference type="SAM" id="Phobius"/>
    </source>
</evidence>
<evidence type="ECO:0000313" key="2">
    <source>
        <dbReference type="EMBL" id="RAJ85873.1"/>
    </source>
</evidence>
<feature type="transmembrane region" description="Helical" evidence="1">
    <location>
        <begin position="264"/>
        <end position="283"/>
    </location>
</feature>
<dbReference type="OrthoDB" id="683612at2"/>
<keyword evidence="1" id="KW-0472">Membrane</keyword>
<feature type="transmembrane region" description="Helical" evidence="1">
    <location>
        <begin position="155"/>
        <end position="181"/>
    </location>
</feature>
<protein>
    <submittedName>
        <fullName evidence="2">Uncharacterized protein</fullName>
    </submittedName>
</protein>
<name>A0A327W902_9BACT</name>
<dbReference type="RefSeq" id="WP_146616147.1">
    <property type="nucleotide sequence ID" value="NZ_QLMA01000002.1"/>
</dbReference>
<dbReference type="Proteomes" id="UP000249819">
    <property type="component" value="Unassembled WGS sequence"/>
</dbReference>
<feature type="transmembrane region" description="Helical" evidence="1">
    <location>
        <begin position="114"/>
        <end position="135"/>
    </location>
</feature>
<accession>A0A327W902</accession>
<feature type="transmembrane region" description="Helical" evidence="1">
    <location>
        <begin position="193"/>
        <end position="219"/>
    </location>
</feature>
<comment type="caution">
    <text evidence="2">The sequence shown here is derived from an EMBL/GenBank/DDBJ whole genome shotgun (WGS) entry which is preliminary data.</text>
</comment>
<organism evidence="2 3">
    <name type="scientific">Chitinophaga dinghuensis</name>
    <dbReference type="NCBI Taxonomy" id="1539050"/>
    <lineage>
        <taxon>Bacteria</taxon>
        <taxon>Pseudomonadati</taxon>
        <taxon>Bacteroidota</taxon>
        <taxon>Chitinophagia</taxon>
        <taxon>Chitinophagales</taxon>
        <taxon>Chitinophagaceae</taxon>
        <taxon>Chitinophaga</taxon>
    </lineage>
</organism>
<proteinExistence type="predicted"/>
<sequence length="305" mass="34057">MSMEQEETSIFEESDFKTEIEKGKAYPRVGQLFMLIPVALGLVFLLVVPWGIYLLSTRQVNGQPDLTAIQESSQSRPAVLTFGVSIGLFLFMYWKKRKQEPGFQIKMEQPGVGLLAKVFMTLFLSYTTVMLLGQSLGSSPLQLTLFSMEEQLHSIGVPLTFLIYALVIPILSSLMVYSIGYDGLLKNYSYKSVFYIGVVGLSILYIQPGLILIALPIGILNFLVFYKTRNILNVIIPGIALQIILLLTISSSNTDDILDIARSIPVWGSCIIAALAGLSWYVLLQDLRKMEIPDSNNFESDNNYI</sequence>
<keyword evidence="1" id="KW-0812">Transmembrane</keyword>
<reference evidence="2 3" key="1">
    <citation type="submission" date="2018-06" db="EMBL/GenBank/DDBJ databases">
        <title>Genomic Encyclopedia of Archaeal and Bacterial Type Strains, Phase II (KMG-II): from individual species to whole genera.</title>
        <authorList>
            <person name="Goeker M."/>
        </authorList>
    </citation>
    <scope>NUCLEOTIDE SEQUENCE [LARGE SCALE GENOMIC DNA]</scope>
    <source>
        <strain evidence="2 3">DSM 29821</strain>
    </source>
</reference>
<evidence type="ECO:0000313" key="3">
    <source>
        <dbReference type="Proteomes" id="UP000249819"/>
    </source>
</evidence>
<dbReference type="EMBL" id="QLMA01000002">
    <property type="protein sequence ID" value="RAJ85873.1"/>
    <property type="molecule type" value="Genomic_DNA"/>
</dbReference>
<feature type="transmembrane region" description="Helical" evidence="1">
    <location>
        <begin position="75"/>
        <end position="94"/>
    </location>
</feature>
<keyword evidence="3" id="KW-1185">Reference proteome</keyword>
<keyword evidence="1" id="KW-1133">Transmembrane helix</keyword>
<feature type="transmembrane region" description="Helical" evidence="1">
    <location>
        <begin position="231"/>
        <end position="252"/>
    </location>
</feature>